<dbReference type="AlphaFoldDB" id="A0A922LBQ7"/>
<dbReference type="PANTHER" id="PTHR31800:SF1">
    <property type="entry name" value="COILED-COIL DOMAIN-CONTAINING PROTEIN 32"/>
    <property type="match status" value="1"/>
</dbReference>
<keyword evidence="1" id="KW-0175">Coiled coil</keyword>
<comment type="caution">
    <text evidence="2">The sequence shown here is derived from an EMBL/GenBank/DDBJ whole genome shotgun (WGS) entry which is preliminary data.</text>
</comment>
<dbReference type="InterPro" id="IPR028039">
    <property type="entry name" value="CCDC32"/>
</dbReference>
<dbReference type="Proteomes" id="UP000790347">
    <property type="component" value="Unassembled WGS sequence"/>
</dbReference>
<feature type="coiled-coil region" evidence="1">
    <location>
        <begin position="64"/>
        <end position="91"/>
    </location>
</feature>
<keyword evidence="3" id="KW-1185">Reference proteome</keyword>
<evidence type="ECO:0000313" key="2">
    <source>
        <dbReference type="EMBL" id="KAH9529839.1"/>
    </source>
</evidence>
<gene>
    <name evidence="2" type="ORF">DERF_003699</name>
</gene>
<dbReference type="PANTHER" id="PTHR31800">
    <property type="entry name" value="COILED-COIL DOMAIN-CONTAINING PROTEIN 32"/>
    <property type="match status" value="1"/>
</dbReference>
<reference evidence="2" key="2">
    <citation type="journal article" date="2022" name="Res Sq">
        <title>Comparative Genomics Reveals Insights into the Divergent Evolution of Astigmatic Mites and Household Pest Adaptations.</title>
        <authorList>
            <person name="Xiong Q."/>
            <person name="Wan A.T.-Y."/>
            <person name="Liu X.-Y."/>
            <person name="Fung C.S.-H."/>
            <person name="Xiao X."/>
            <person name="Malainual N."/>
            <person name="Hou J."/>
            <person name="Wang L."/>
            <person name="Wang M."/>
            <person name="Yang K."/>
            <person name="Cui Y."/>
            <person name="Leung E."/>
            <person name="Nong W."/>
            <person name="Shin S.-K."/>
            <person name="Au S."/>
            <person name="Jeong K.Y."/>
            <person name="Chew F.T."/>
            <person name="Hui J."/>
            <person name="Leung T.F."/>
            <person name="Tungtrongchitr A."/>
            <person name="Zhong N."/>
            <person name="Liu Z."/>
            <person name="Tsui S."/>
        </authorList>
    </citation>
    <scope>NUCLEOTIDE SEQUENCE</scope>
    <source>
        <strain evidence="2">Derf</strain>
        <tissue evidence="2">Whole organism</tissue>
    </source>
</reference>
<evidence type="ECO:0000256" key="1">
    <source>
        <dbReference type="SAM" id="Coils"/>
    </source>
</evidence>
<proteinExistence type="predicted"/>
<name>A0A922LBQ7_DERFA</name>
<dbReference type="EMBL" id="ASGP02000001">
    <property type="protein sequence ID" value="KAH9529839.1"/>
    <property type="molecule type" value="Genomic_DNA"/>
</dbReference>
<dbReference type="GO" id="GO:0044782">
    <property type="term" value="P:cilium organization"/>
    <property type="evidence" value="ECO:0007669"/>
    <property type="project" value="TreeGrafter"/>
</dbReference>
<organism evidence="2 3">
    <name type="scientific">Dermatophagoides farinae</name>
    <name type="common">American house dust mite</name>
    <dbReference type="NCBI Taxonomy" id="6954"/>
    <lineage>
        <taxon>Eukaryota</taxon>
        <taxon>Metazoa</taxon>
        <taxon>Ecdysozoa</taxon>
        <taxon>Arthropoda</taxon>
        <taxon>Chelicerata</taxon>
        <taxon>Arachnida</taxon>
        <taxon>Acari</taxon>
        <taxon>Acariformes</taxon>
        <taxon>Sarcoptiformes</taxon>
        <taxon>Astigmata</taxon>
        <taxon>Psoroptidia</taxon>
        <taxon>Analgoidea</taxon>
        <taxon>Pyroglyphidae</taxon>
        <taxon>Dermatophagoidinae</taxon>
        <taxon>Dermatophagoides</taxon>
    </lineage>
</organism>
<dbReference type="Pfam" id="PF14989">
    <property type="entry name" value="CCDC32"/>
    <property type="match status" value="1"/>
</dbReference>
<protein>
    <submittedName>
        <fullName evidence="2">Uncharacterized protein</fullName>
    </submittedName>
</protein>
<reference evidence="2" key="1">
    <citation type="submission" date="2013-05" db="EMBL/GenBank/DDBJ databases">
        <authorList>
            <person name="Yim A.K.Y."/>
            <person name="Chan T.F."/>
            <person name="Ji K.M."/>
            <person name="Liu X.Y."/>
            <person name="Zhou J.W."/>
            <person name="Li R.Q."/>
            <person name="Yang K.Y."/>
            <person name="Li J."/>
            <person name="Li M."/>
            <person name="Law P.T.W."/>
            <person name="Wu Y.L."/>
            <person name="Cai Z.L."/>
            <person name="Qin H."/>
            <person name="Bao Y."/>
            <person name="Leung R.K.K."/>
            <person name="Ng P.K.S."/>
            <person name="Zou J."/>
            <person name="Zhong X.J."/>
            <person name="Ran P.X."/>
            <person name="Zhong N.S."/>
            <person name="Liu Z.G."/>
            <person name="Tsui S.K.W."/>
        </authorList>
    </citation>
    <scope>NUCLEOTIDE SEQUENCE</scope>
    <source>
        <strain evidence="2">Derf</strain>
        <tissue evidence="2">Whole organism</tissue>
    </source>
</reference>
<accession>A0A922LBQ7</accession>
<evidence type="ECO:0000313" key="3">
    <source>
        <dbReference type="Proteomes" id="UP000790347"/>
    </source>
</evidence>
<sequence>MYTTILTSESQLSADNMNDPWLNSNENNVEKSEHCFDDNFDIDLSKNGELNENGLCLPDSQKYLNYLENRLQKLNSNVQRTDKQAKKMLKELALKRDGLFDFCATNSDTVSIPEEDDSSTQNPISTAITNSNLYDTMERKLFPHLHSIDPEESKKLLHHDILNFLNSKQQDNQDHDTIN</sequence>